<dbReference type="InterPro" id="IPR052163">
    <property type="entry name" value="DGC-Regulatory_Protein"/>
</dbReference>
<accession>G3MA91</accession>
<dbReference type="FunFam" id="3.30.70.270:FF:000001">
    <property type="entry name" value="Diguanylate cyclase domain protein"/>
    <property type="match status" value="1"/>
</dbReference>
<dbReference type="GeneID" id="18563565"/>
<protein>
    <submittedName>
        <fullName evidence="3">Gp350</fullName>
    </submittedName>
</protein>
<dbReference type="EMBL" id="JN638751">
    <property type="protein sequence ID" value="AEO93609.1"/>
    <property type="molecule type" value="Genomic_DNA"/>
</dbReference>
<dbReference type="InterPro" id="IPR000160">
    <property type="entry name" value="GGDEF_dom"/>
</dbReference>
<dbReference type="CDD" id="cd01949">
    <property type="entry name" value="GGDEF"/>
    <property type="match status" value="1"/>
</dbReference>
<dbReference type="NCBIfam" id="TIGR00254">
    <property type="entry name" value="GGDEF"/>
    <property type="match status" value="1"/>
</dbReference>
<name>G3MA91_9CAUD</name>
<keyword evidence="1" id="KW-1133">Transmembrane helix</keyword>
<keyword evidence="1" id="KW-0472">Membrane</keyword>
<dbReference type="Pfam" id="PF00990">
    <property type="entry name" value="GGDEF"/>
    <property type="match status" value="1"/>
</dbReference>
<keyword evidence="1" id="KW-0812">Transmembrane</keyword>
<reference evidence="3 4" key="1">
    <citation type="submission" date="2011-09" db="EMBL/GenBank/DDBJ databases">
        <authorList>
            <person name="Pope W.H."/>
            <person name="Pedulla M.L."/>
            <person name="Ford M.E."/>
            <person name="Peebles C.L."/>
            <person name="Hatfull G.H."/>
            <person name="Hendrix R.W."/>
        </authorList>
    </citation>
    <scope>NUCLEOTIDE SEQUENCE [LARGE SCALE GENOMIC DNA]</scope>
    <source>
        <strain evidence="3">G</strain>
    </source>
</reference>
<evidence type="ECO:0000313" key="4">
    <source>
        <dbReference type="Proteomes" id="UP000009273"/>
    </source>
</evidence>
<feature type="transmembrane region" description="Helical" evidence="1">
    <location>
        <begin position="49"/>
        <end position="70"/>
    </location>
</feature>
<dbReference type="PANTHER" id="PTHR46663">
    <property type="entry name" value="DIGUANYLATE CYCLASE DGCT-RELATED"/>
    <property type="match status" value="1"/>
</dbReference>
<dbReference type="OrthoDB" id="39037at10239"/>
<evidence type="ECO:0000256" key="1">
    <source>
        <dbReference type="SAM" id="Phobius"/>
    </source>
</evidence>
<sequence length="254" mass="29662">MKKMNVEKWSLKPSSIKTFFKFILFMIGLRVSRELFVMFLQSTDIDEKYLYAIEIFAFLILTTTCTYLFIVRKEIRDELKIVNQREIESLAYHDCLTCAYNRVGFKKELNKIIEKRSNLGKNLTILFLDLDGFKVVNDNYGHHIGDELLRIVSKRLENCLREEDIICRMGGDEFVIALKDIKNEEYVISIANKIIKNISLPYSIDNEDINISTSIGIKHQVINSLFDIEQIIKDADDAMYIAKKDGKNKYVFLK</sequence>
<dbReference type="SUPFAM" id="SSF55073">
    <property type="entry name" value="Nucleotide cyclase"/>
    <property type="match status" value="1"/>
</dbReference>
<proteinExistence type="predicted"/>
<dbReference type="PROSITE" id="PS50887">
    <property type="entry name" value="GGDEF"/>
    <property type="match status" value="1"/>
</dbReference>
<evidence type="ECO:0000259" key="2">
    <source>
        <dbReference type="PROSITE" id="PS50887"/>
    </source>
</evidence>
<dbReference type="SMART" id="SM00267">
    <property type="entry name" value="GGDEF"/>
    <property type="match status" value="1"/>
</dbReference>
<feature type="domain" description="GGDEF" evidence="2">
    <location>
        <begin position="121"/>
        <end position="254"/>
    </location>
</feature>
<organism evidence="3 4">
    <name type="scientific">Bacillus phage G</name>
    <dbReference type="NCBI Taxonomy" id="2884420"/>
    <lineage>
        <taxon>Viruses</taxon>
        <taxon>Duplodnaviria</taxon>
        <taxon>Heunggongvirae</taxon>
        <taxon>Uroviricota</taxon>
        <taxon>Caudoviricetes</taxon>
        <taxon>Donellivirus</taxon>
        <taxon>Donellivirus gee</taxon>
    </lineage>
</organism>
<dbReference type="Gene3D" id="3.30.70.270">
    <property type="match status" value="1"/>
</dbReference>
<gene>
    <name evidence="3" type="primary">350</name>
    <name evidence="3" type="ORF">G_350</name>
</gene>
<evidence type="ECO:0000313" key="3">
    <source>
        <dbReference type="EMBL" id="AEO93609.1"/>
    </source>
</evidence>
<dbReference type="InterPro" id="IPR043128">
    <property type="entry name" value="Rev_trsase/Diguanyl_cyclase"/>
</dbReference>
<dbReference type="Proteomes" id="UP000009273">
    <property type="component" value="Segment"/>
</dbReference>
<dbReference type="PANTHER" id="PTHR46663:SF2">
    <property type="entry name" value="GGDEF DOMAIN-CONTAINING PROTEIN"/>
    <property type="match status" value="1"/>
</dbReference>
<dbReference type="InterPro" id="IPR029787">
    <property type="entry name" value="Nucleotide_cyclase"/>
</dbReference>
<dbReference type="KEGG" id="vg:18563565"/>
<keyword evidence="4" id="KW-1185">Reference proteome</keyword>
<dbReference type="RefSeq" id="YP_009015653.1">
    <property type="nucleotide sequence ID" value="NC_023719.1"/>
</dbReference>